<feature type="transmembrane region" description="Helical" evidence="1">
    <location>
        <begin position="12"/>
        <end position="29"/>
    </location>
</feature>
<proteinExistence type="predicted"/>
<keyword evidence="4" id="KW-1185">Reference proteome</keyword>
<dbReference type="EnsemblPlants" id="KQK05467">
    <property type="protein sequence ID" value="KQK05467"/>
    <property type="gene ID" value="BRADI_2g20183v3"/>
</dbReference>
<evidence type="ECO:0000313" key="2">
    <source>
        <dbReference type="EMBL" id="KQK05467.1"/>
    </source>
</evidence>
<keyword evidence="1" id="KW-0812">Transmembrane</keyword>
<evidence type="ECO:0000313" key="3">
    <source>
        <dbReference type="EnsemblPlants" id="KQK05467"/>
    </source>
</evidence>
<gene>
    <name evidence="2" type="ORF">BRADI_2g20183v3</name>
</gene>
<dbReference type="Gramene" id="KQK05467">
    <property type="protein sequence ID" value="KQK05467"/>
    <property type="gene ID" value="BRADI_2g20183v3"/>
</dbReference>
<evidence type="ECO:0000313" key="4">
    <source>
        <dbReference type="Proteomes" id="UP000008810"/>
    </source>
</evidence>
<reference evidence="3" key="3">
    <citation type="submission" date="2018-08" db="UniProtKB">
        <authorList>
            <consortium name="EnsemblPlants"/>
        </authorList>
    </citation>
    <scope>IDENTIFICATION</scope>
    <source>
        <strain evidence="3">cv. Bd21</strain>
    </source>
</reference>
<reference evidence="2" key="2">
    <citation type="submission" date="2017-06" db="EMBL/GenBank/DDBJ databases">
        <title>WGS assembly of Brachypodium distachyon.</title>
        <authorList>
            <consortium name="The International Brachypodium Initiative"/>
            <person name="Lucas S."/>
            <person name="Harmon-Smith M."/>
            <person name="Lail K."/>
            <person name="Tice H."/>
            <person name="Grimwood J."/>
            <person name="Bruce D."/>
            <person name="Barry K."/>
            <person name="Shu S."/>
            <person name="Lindquist E."/>
            <person name="Wang M."/>
            <person name="Pitluck S."/>
            <person name="Vogel J.P."/>
            <person name="Garvin D.F."/>
            <person name="Mockler T.C."/>
            <person name="Schmutz J."/>
            <person name="Rokhsar D."/>
            <person name="Bevan M.W."/>
        </authorList>
    </citation>
    <scope>NUCLEOTIDE SEQUENCE</scope>
    <source>
        <strain evidence="2">Bd21</strain>
    </source>
</reference>
<organism evidence="2">
    <name type="scientific">Brachypodium distachyon</name>
    <name type="common">Purple false brome</name>
    <name type="synonym">Trachynia distachya</name>
    <dbReference type="NCBI Taxonomy" id="15368"/>
    <lineage>
        <taxon>Eukaryota</taxon>
        <taxon>Viridiplantae</taxon>
        <taxon>Streptophyta</taxon>
        <taxon>Embryophyta</taxon>
        <taxon>Tracheophyta</taxon>
        <taxon>Spermatophyta</taxon>
        <taxon>Magnoliopsida</taxon>
        <taxon>Liliopsida</taxon>
        <taxon>Poales</taxon>
        <taxon>Poaceae</taxon>
        <taxon>BOP clade</taxon>
        <taxon>Pooideae</taxon>
        <taxon>Stipodae</taxon>
        <taxon>Brachypodieae</taxon>
        <taxon>Brachypodium</taxon>
    </lineage>
</organism>
<accession>A0A0Q3IHY3</accession>
<keyword evidence="1" id="KW-1133">Transmembrane helix</keyword>
<reference evidence="2 3" key="1">
    <citation type="journal article" date="2010" name="Nature">
        <title>Genome sequencing and analysis of the model grass Brachypodium distachyon.</title>
        <authorList>
            <consortium name="International Brachypodium Initiative"/>
        </authorList>
    </citation>
    <scope>NUCLEOTIDE SEQUENCE [LARGE SCALE GENOMIC DNA]</scope>
    <source>
        <strain evidence="2 3">Bd21</strain>
    </source>
</reference>
<keyword evidence="1" id="KW-0472">Membrane</keyword>
<dbReference type="InParanoid" id="A0A0Q3IHY3"/>
<dbReference type="EMBL" id="CM000881">
    <property type="protein sequence ID" value="KQK05467.1"/>
    <property type="molecule type" value="Genomic_DNA"/>
</dbReference>
<name>A0A0Q3IHY3_BRADI</name>
<protein>
    <submittedName>
        <fullName evidence="2 3">Uncharacterized protein</fullName>
    </submittedName>
</protein>
<dbReference type="Proteomes" id="UP000008810">
    <property type="component" value="Chromosome 2"/>
</dbReference>
<evidence type="ECO:0000256" key="1">
    <source>
        <dbReference type="SAM" id="Phobius"/>
    </source>
</evidence>
<sequence>MYPRYMRVHHLYLLVYIFIKISNSLYFRFTEKIQDPKSKETASLCPHCDGDNEINTMPYLSIGTKSMR</sequence>
<dbReference type="AlphaFoldDB" id="A0A0Q3IHY3"/>